<keyword evidence="2" id="KW-1185">Reference proteome</keyword>
<accession>A0A125MN21</accession>
<reference evidence="1 2" key="1">
    <citation type="journal article" date="2014" name="Genome Announc.">
        <title>Draft Genome Sequence of Lysobacter capsici AZ78, a Bacterium Antagonistic to Plant-Pathogenic Oomycetes.</title>
        <authorList>
            <person name="Puopolo G."/>
            <person name="Sonego P."/>
            <person name="Engelen K."/>
            <person name="Pertot I."/>
        </authorList>
    </citation>
    <scope>NUCLEOTIDE SEQUENCE [LARGE SCALE GENOMIC DNA]</scope>
    <source>
        <strain evidence="1 2">AZ78</strain>
    </source>
</reference>
<gene>
    <name evidence="1" type="ORF">AZ78_2747</name>
</gene>
<dbReference type="OrthoDB" id="9152201at2"/>
<organism evidence="1 2">
    <name type="scientific">Lysobacter capsici AZ78</name>
    <dbReference type="NCBI Taxonomy" id="1444315"/>
    <lineage>
        <taxon>Bacteria</taxon>
        <taxon>Pseudomonadati</taxon>
        <taxon>Pseudomonadota</taxon>
        <taxon>Gammaproteobacteria</taxon>
        <taxon>Lysobacterales</taxon>
        <taxon>Lysobacteraceae</taxon>
        <taxon>Lysobacter</taxon>
    </lineage>
</organism>
<proteinExistence type="predicted"/>
<evidence type="ECO:0000313" key="1">
    <source>
        <dbReference type="EMBL" id="KWS05196.1"/>
    </source>
</evidence>
<dbReference type="Proteomes" id="UP000023435">
    <property type="component" value="Unassembled WGS sequence"/>
</dbReference>
<dbReference type="RefSeq" id="WP_036110829.1">
    <property type="nucleotide sequence ID" value="NZ_JAJA02000001.1"/>
</dbReference>
<sequence>MEQAIRLAGFFAAHGVWCVAAGEALIPLYAYEDAQGGRKMIRYDADSLEDGVALARASLAQNDEEAAQAVVVHDGYVTLESGRTDALIVIARDHAADLTLTLAIPYRNAAHPQGFAVHRPKFLDWRGDSEPDYALLGEQFFAGVEMHELGDRVWQAKLDDSI</sequence>
<name>A0A125MN21_9GAMM</name>
<protein>
    <submittedName>
        <fullName evidence="1">Uncharacterized protein</fullName>
    </submittedName>
</protein>
<dbReference type="EMBL" id="JAJA02000001">
    <property type="protein sequence ID" value="KWS05196.1"/>
    <property type="molecule type" value="Genomic_DNA"/>
</dbReference>
<evidence type="ECO:0000313" key="2">
    <source>
        <dbReference type="Proteomes" id="UP000023435"/>
    </source>
</evidence>
<dbReference type="AlphaFoldDB" id="A0A125MN21"/>
<comment type="caution">
    <text evidence="1">The sequence shown here is derived from an EMBL/GenBank/DDBJ whole genome shotgun (WGS) entry which is preliminary data.</text>
</comment>